<organism evidence="1 2">
    <name type="scientific">Paraburkholderia phymatum (strain DSM 17167 / CIP 108236 / LMG 21445 / STM815)</name>
    <name type="common">Burkholderia phymatum</name>
    <dbReference type="NCBI Taxonomy" id="391038"/>
    <lineage>
        <taxon>Bacteria</taxon>
        <taxon>Pseudomonadati</taxon>
        <taxon>Pseudomonadota</taxon>
        <taxon>Betaproteobacteria</taxon>
        <taxon>Burkholderiales</taxon>
        <taxon>Burkholderiaceae</taxon>
        <taxon>Paraburkholderia</taxon>
    </lineage>
</organism>
<protein>
    <submittedName>
        <fullName evidence="1">Uncharacterized protein</fullName>
    </submittedName>
</protein>
<dbReference type="RefSeq" id="WP_012403023.1">
    <property type="nucleotide sequence ID" value="NC_010623.1"/>
</dbReference>
<proteinExistence type="predicted"/>
<dbReference type="Proteomes" id="UP000001192">
    <property type="component" value="Chromosome 2"/>
</dbReference>
<dbReference type="HOGENOM" id="CLU_2394078_0_0_4"/>
<dbReference type="KEGG" id="bph:Bphy_3715"/>
<name>B2JMQ6_PARP8</name>
<keyword evidence="2" id="KW-1185">Reference proteome</keyword>
<evidence type="ECO:0000313" key="2">
    <source>
        <dbReference type="Proteomes" id="UP000001192"/>
    </source>
</evidence>
<reference evidence="2" key="1">
    <citation type="journal article" date="2014" name="Stand. Genomic Sci.">
        <title>Complete genome sequence of Burkholderia phymatum STM815(T), a broad host range and efficient nitrogen-fixing symbiont of Mimosa species.</title>
        <authorList>
            <person name="Moulin L."/>
            <person name="Klonowska A."/>
            <person name="Caroline B."/>
            <person name="Booth K."/>
            <person name="Vriezen J.A."/>
            <person name="Melkonian R."/>
            <person name="James E.K."/>
            <person name="Young J.P."/>
            <person name="Bena G."/>
            <person name="Hauser L."/>
            <person name="Land M."/>
            <person name="Kyrpides N."/>
            <person name="Bruce D."/>
            <person name="Chain P."/>
            <person name="Copeland A."/>
            <person name="Pitluck S."/>
            <person name="Woyke T."/>
            <person name="Lizotte-Waniewski M."/>
            <person name="Bristow J."/>
            <person name="Riley M."/>
        </authorList>
    </citation>
    <scope>NUCLEOTIDE SEQUENCE [LARGE SCALE GENOMIC DNA]</scope>
    <source>
        <strain evidence="2">DSM 17167 / CIP 108236 / LMG 21445 / STM815</strain>
    </source>
</reference>
<dbReference type="eggNOG" id="ENOG5030WXW">
    <property type="taxonomic scope" value="Bacteria"/>
</dbReference>
<evidence type="ECO:0000313" key="1">
    <source>
        <dbReference type="EMBL" id="ACC72850.1"/>
    </source>
</evidence>
<dbReference type="STRING" id="391038.Bphy_3715"/>
<dbReference type="AlphaFoldDB" id="B2JMQ6"/>
<dbReference type="EMBL" id="CP001044">
    <property type="protein sequence ID" value="ACC72850.1"/>
    <property type="molecule type" value="Genomic_DNA"/>
</dbReference>
<gene>
    <name evidence="1" type="ordered locus">Bphy_3715</name>
</gene>
<accession>B2JMQ6</accession>
<dbReference type="OrthoDB" id="9110555at2"/>
<sequence>MTNEPRPVRRLQLLLRDTCSNDAAREAARRAAGQLGMQISGEGRATLSARMSDAAFRRLFPHSSSMSGTLAVPDSLEPYVASISEAPQHLSFD</sequence>